<dbReference type="AlphaFoldDB" id="Q223M3"/>
<dbReference type="InterPro" id="IPR036249">
    <property type="entry name" value="Thioredoxin-like_sf"/>
</dbReference>
<dbReference type="OrthoDB" id="8521206at2"/>
<dbReference type="eggNOG" id="COG0526">
    <property type="taxonomic scope" value="Bacteria"/>
</dbReference>
<organism evidence="2 3">
    <name type="scientific">Albidiferax ferrireducens (strain ATCC BAA-621 / DSM 15236 / T118)</name>
    <name type="common">Rhodoferax ferrireducens</name>
    <dbReference type="NCBI Taxonomy" id="338969"/>
    <lineage>
        <taxon>Bacteria</taxon>
        <taxon>Pseudomonadati</taxon>
        <taxon>Pseudomonadota</taxon>
        <taxon>Betaproteobacteria</taxon>
        <taxon>Burkholderiales</taxon>
        <taxon>Comamonadaceae</taxon>
        <taxon>Rhodoferax</taxon>
    </lineage>
</organism>
<sequence length="123" mass="13531">MTPAALPSPAAVLVVCLCAEWCGVCRDYRQRFAQVQTQFPGVRFLWIDVEDEAELLDPLDVEDFPTLLLAVGDRPHFFGPLTPQTDTLARLVRSLIEDSSSPALADPSLTALVARLRAAHPFL</sequence>
<protein>
    <recommendedName>
        <fullName evidence="1">Thioredoxin domain-containing protein</fullName>
    </recommendedName>
</protein>
<dbReference type="STRING" id="338969.Rfer_0067"/>
<evidence type="ECO:0000313" key="2">
    <source>
        <dbReference type="EMBL" id="ABD67829.1"/>
    </source>
</evidence>
<evidence type="ECO:0000259" key="1">
    <source>
        <dbReference type="Pfam" id="PF00085"/>
    </source>
</evidence>
<keyword evidence="3" id="KW-1185">Reference proteome</keyword>
<reference evidence="3" key="1">
    <citation type="submission" date="2006-02" db="EMBL/GenBank/DDBJ databases">
        <title>Complete sequence of chromosome of Rhodoferax ferrireducens DSM 15236.</title>
        <authorList>
            <person name="Copeland A."/>
            <person name="Lucas S."/>
            <person name="Lapidus A."/>
            <person name="Barry K."/>
            <person name="Detter J.C."/>
            <person name="Glavina del Rio T."/>
            <person name="Hammon N."/>
            <person name="Israni S."/>
            <person name="Pitluck S."/>
            <person name="Brettin T."/>
            <person name="Bruce D."/>
            <person name="Han C."/>
            <person name="Tapia R."/>
            <person name="Gilna P."/>
            <person name="Kiss H."/>
            <person name="Schmutz J."/>
            <person name="Larimer F."/>
            <person name="Land M."/>
            <person name="Kyrpides N."/>
            <person name="Ivanova N."/>
            <person name="Richardson P."/>
        </authorList>
    </citation>
    <scope>NUCLEOTIDE SEQUENCE [LARGE SCALE GENOMIC DNA]</scope>
    <source>
        <strain evidence="3">ATCC BAA-621 / DSM 15236 / T118</strain>
    </source>
</reference>
<dbReference type="Proteomes" id="UP000008332">
    <property type="component" value="Chromosome"/>
</dbReference>
<accession>Q223M3</accession>
<dbReference type="Pfam" id="PF00085">
    <property type="entry name" value="Thioredoxin"/>
    <property type="match status" value="1"/>
</dbReference>
<proteinExistence type="predicted"/>
<name>Q223M3_ALBFT</name>
<dbReference type="EMBL" id="CP000267">
    <property type="protein sequence ID" value="ABD67829.1"/>
    <property type="molecule type" value="Genomic_DNA"/>
</dbReference>
<gene>
    <name evidence="2" type="ordered locus">Rfer_0067</name>
</gene>
<dbReference type="RefSeq" id="WP_011462402.1">
    <property type="nucleotide sequence ID" value="NC_007908.1"/>
</dbReference>
<dbReference type="CDD" id="cd02947">
    <property type="entry name" value="TRX_family"/>
    <property type="match status" value="1"/>
</dbReference>
<dbReference type="SUPFAM" id="SSF52833">
    <property type="entry name" value="Thioredoxin-like"/>
    <property type="match status" value="1"/>
</dbReference>
<evidence type="ECO:0000313" key="3">
    <source>
        <dbReference type="Proteomes" id="UP000008332"/>
    </source>
</evidence>
<dbReference type="InterPro" id="IPR013766">
    <property type="entry name" value="Thioredoxin_domain"/>
</dbReference>
<feature type="domain" description="Thioredoxin" evidence="1">
    <location>
        <begin position="11"/>
        <end position="72"/>
    </location>
</feature>
<dbReference type="HOGENOM" id="CLU_141074_0_0_4"/>
<dbReference type="KEGG" id="rfr:Rfer_0067"/>
<dbReference type="Gene3D" id="3.40.30.10">
    <property type="entry name" value="Glutaredoxin"/>
    <property type="match status" value="1"/>
</dbReference>